<feature type="transmembrane region" description="Helical" evidence="8">
    <location>
        <begin position="417"/>
        <end position="444"/>
    </location>
</feature>
<feature type="region of interest" description="Disordered" evidence="7">
    <location>
        <begin position="1"/>
        <end position="69"/>
    </location>
</feature>
<dbReference type="EMBL" id="JBEWLZ010000014">
    <property type="protein sequence ID" value="MET1491706.1"/>
    <property type="molecule type" value="Genomic_DNA"/>
</dbReference>
<keyword evidence="5 8" id="KW-1133">Transmembrane helix</keyword>
<feature type="transmembrane region" description="Helical" evidence="8">
    <location>
        <begin position="387"/>
        <end position="405"/>
    </location>
</feature>
<evidence type="ECO:0000256" key="3">
    <source>
        <dbReference type="ARBA" id="ARBA00022475"/>
    </source>
</evidence>
<dbReference type="GO" id="GO:0016746">
    <property type="term" value="F:acyltransferase activity"/>
    <property type="evidence" value="ECO:0007669"/>
    <property type="project" value="UniProtKB-KW"/>
</dbReference>
<feature type="transmembrane region" description="Helical" evidence="8">
    <location>
        <begin position="482"/>
        <end position="498"/>
    </location>
</feature>
<feature type="region of interest" description="Disordered" evidence="7">
    <location>
        <begin position="155"/>
        <end position="184"/>
    </location>
</feature>
<keyword evidence="10" id="KW-0012">Acyltransferase</keyword>
<feature type="transmembrane region" description="Helical" evidence="8">
    <location>
        <begin position="345"/>
        <end position="366"/>
    </location>
</feature>
<dbReference type="Pfam" id="PF01757">
    <property type="entry name" value="Acyl_transf_3"/>
    <property type="match status" value="1"/>
</dbReference>
<feature type="compositionally biased region" description="Basic and acidic residues" evidence="7">
    <location>
        <begin position="52"/>
        <end position="69"/>
    </location>
</feature>
<evidence type="ECO:0000256" key="2">
    <source>
        <dbReference type="ARBA" id="ARBA00007400"/>
    </source>
</evidence>
<proteinExistence type="inferred from homology"/>
<comment type="subcellular location">
    <subcellularLocation>
        <location evidence="1">Cell membrane</location>
        <topology evidence="1">Multi-pass membrane protein</topology>
    </subcellularLocation>
</comment>
<keyword evidence="4 8" id="KW-0812">Transmembrane</keyword>
<feature type="transmembrane region" description="Helical" evidence="8">
    <location>
        <begin position="456"/>
        <end position="476"/>
    </location>
</feature>
<dbReference type="RefSeq" id="WP_353978518.1">
    <property type="nucleotide sequence ID" value="NZ_JBEWLZ010000014.1"/>
</dbReference>
<name>A0ABV2CUV9_9RHOO</name>
<accession>A0ABV2CUV9</accession>
<feature type="transmembrane region" description="Helical" evidence="8">
    <location>
        <begin position="510"/>
        <end position="527"/>
    </location>
</feature>
<feature type="transmembrane region" description="Helical" evidence="8">
    <location>
        <begin position="576"/>
        <end position="599"/>
    </location>
</feature>
<evidence type="ECO:0000313" key="10">
    <source>
        <dbReference type="EMBL" id="MET1491706.1"/>
    </source>
</evidence>
<evidence type="ECO:0000256" key="8">
    <source>
        <dbReference type="SAM" id="Phobius"/>
    </source>
</evidence>
<dbReference type="PANTHER" id="PTHR40074">
    <property type="entry name" value="O-ACETYLTRANSFERASE WECH"/>
    <property type="match status" value="1"/>
</dbReference>
<evidence type="ECO:0000259" key="9">
    <source>
        <dbReference type="Pfam" id="PF01757"/>
    </source>
</evidence>
<dbReference type="Proteomes" id="UP001548590">
    <property type="component" value="Unassembled WGS sequence"/>
</dbReference>
<feature type="region of interest" description="Disordered" evidence="7">
    <location>
        <begin position="83"/>
        <end position="103"/>
    </location>
</feature>
<dbReference type="PANTHER" id="PTHR40074:SF2">
    <property type="entry name" value="O-ACETYLTRANSFERASE WECH"/>
    <property type="match status" value="1"/>
</dbReference>
<sequence length="643" mass="71410">MTDGHYTKTRKSETPPPSKVATTRRGSRALRAGTRLPGARPKPAARFPVGRPEQREARRSLPHNKPDHCGALRCAQGALLRAKHTEAAPQQSRPLARAPGASCQSVKEKSPFALNLSKGKTAIFPRGASHSWFDRLTTNGLQALPLRRSSLPLSAPYSELSTPAAGRPATSRNPSTQPKAPPALSPLPKARHILCQHRIPIQVLFRPGPAGGAEALAQAGVGRELQHHIGHGLRLLGRDRQGRTLANPNSSFSFQTLLKSVCKEKTLLHCTNTACLSIPTRRMNLSHSSLFRLFIERKKTKIPPSASGSTMQHKHHIDSFRALSILFVMAGHLNTPSMAEGGSKWFYFLVSNATAWFVFISGYLFCALESLRFNYRRYLARKLKNVVSPYVILICLASTISIVRGRHEYLDLSAPAYFIWSIIVGGDFIGPLWFMPMIFVFFLLSPAFLATAQAKWLHLATIAGLMISVFTCRPIYNLNPVLSFLHFAGFYLAGISACRLEEIGHIQKHWIIWTLIGLLVFGSSIIVNSENTHTPPGFMANIGRLDVAQVSKLGLLMILMPLLMKFMNREVRALRFLASISFGLFFLHGFVSFAFSFTLPMLPEMSWMSLFIMETLVVFGASIFIVRTIQKTLRERSRHVIGC</sequence>
<feature type="transmembrane region" description="Helical" evidence="8">
    <location>
        <begin position="547"/>
        <end position="564"/>
    </location>
</feature>
<gene>
    <name evidence="10" type="ORF">ABVT11_17845</name>
</gene>
<keyword evidence="3" id="KW-1003">Cell membrane</keyword>
<comment type="caution">
    <text evidence="10">The sequence shown here is derived from an EMBL/GenBank/DDBJ whole genome shotgun (WGS) entry which is preliminary data.</text>
</comment>
<evidence type="ECO:0000256" key="1">
    <source>
        <dbReference type="ARBA" id="ARBA00004651"/>
    </source>
</evidence>
<evidence type="ECO:0000313" key="11">
    <source>
        <dbReference type="Proteomes" id="UP001548590"/>
    </source>
</evidence>
<evidence type="ECO:0000256" key="7">
    <source>
        <dbReference type="SAM" id="MobiDB-lite"/>
    </source>
</evidence>
<dbReference type="InterPro" id="IPR002656">
    <property type="entry name" value="Acyl_transf_3_dom"/>
</dbReference>
<comment type="similarity">
    <text evidence="2">Belongs to the acyltransferase 3 family.</text>
</comment>
<reference evidence="10 11" key="1">
    <citation type="submission" date="2024-07" db="EMBL/GenBank/DDBJ databases">
        <title>Uliginosibacterium paludis KCTC:42655.</title>
        <authorList>
            <person name="Kim M.K."/>
        </authorList>
    </citation>
    <scope>NUCLEOTIDE SEQUENCE [LARGE SCALE GENOMIC DNA]</scope>
    <source>
        <strain evidence="10 11">KCTC 42655</strain>
    </source>
</reference>
<feature type="domain" description="Acyltransferase 3" evidence="9">
    <location>
        <begin position="317"/>
        <end position="623"/>
    </location>
</feature>
<feature type="transmembrane region" description="Helical" evidence="8">
    <location>
        <begin position="605"/>
        <end position="626"/>
    </location>
</feature>
<protein>
    <submittedName>
        <fullName evidence="10">Acyltransferase family protein</fullName>
    </submittedName>
</protein>
<evidence type="ECO:0000256" key="5">
    <source>
        <dbReference type="ARBA" id="ARBA00022989"/>
    </source>
</evidence>
<keyword evidence="6 8" id="KW-0472">Membrane</keyword>
<keyword evidence="10" id="KW-0808">Transferase</keyword>
<keyword evidence="11" id="KW-1185">Reference proteome</keyword>
<evidence type="ECO:0000256" key="6">
    <source>
        <dbReference type="ARBA" id="ARBA00023136"/>
    </source>
</evidence>
<evidence type="ECO:0000256" key="4">
    <source>
        <dbReference type="ARBA" id="ARBA00022692"/>
    </source>
</evidence>
<organism evidence="10 11">
    <name type="scientific">Uliginosibacterium paludis</name>
    <dbReference type="NCBI Taxonomy" id="1615952"/>
    <lineage>
        <taxon>Bacteria</taxon>
        <taxon>Pseudomonadati</taxon>
        <taxon>Pseudomonadota</taxon>
        <taxon>Betaproteobacteria</taxon>
        <taxon>Rhodocyclales</taxon>
        <taxon>Zoogloeaceae</taxon>
        <taxon>Uliginosibacterium</taxon>
    </lineage>
</organism>